<keyword evidence="2" id="KW-0560">Oxidoreductase</keyword>
<evidence type="ECO:0000259" key="3">
    <source>
        <dbReference type="SMART" id="SM01008"/>
    </source>
</evidence>
<proteinExistence type="predicted"/>
<reference evidence="4 5" key="1">
    <citation type="journal article" date="2020" name="Microorganisms">
        <title>Osmotic Adaptation and Compatible Solute Biosynthesis of Phototrophic Bacteria as Revealed from Genome Analyses.</title>
        <authorList>
            <person name="Imhoff J.F."/>
            <person name="Rahn T."/>
            <person name="Kunzel S."/>
            <person name="Keller A."/>
            <person name="Neulinger S.C."/>
        </authorList>
    </citation>
    <scope>NUCLEOTIDE SEQUENCE [LARGE SCALE GENOMIC DNA]</scope>
    <source>
        <strain evidence="4 5">DSM 15382</strain>
    </source>
</reference>
<dbReference type="EMBL" id="NRSG01000003">
    <property type="protein sequence ID" value="MBK1656805.1"/>
    <property type="molecule type" value="Genomic_DNA"/>
</dbReference>
<dbReference type="SUPFAM" id="SSF56003">
    <property type="entry name" value="Molybdenum cofactor-binding domain"/>
    <property type="match status" value="1"/>
</dbReference>
<protein>
    <recommendedName>
        <fullName evidence="3">Aldehyde oxidase/xanthine dehydrogenase a/b hammerhead domain-containing protein</fullName>
    </recommendedName>
</protein>
<organism evidence="4 5">
    <name type="scientific">Paracraurococcus ruber</name>
    <dbReference type="NCBI Taxonomy" id="77675"/>
    <lineage>
        <taxon>Bacteria</taxon>
        <taxon>Pseudomonadati</taxon>
        <taxon>Pseudomonadota</taxon>
        <taxon>Alphaproteobacteria</taxon>
        <taxon>Acetobacterales</taxon>
        <taxon>Roseomonadaceae</taxon>
        <taxon>Paracraurococcus</taxon>
    </lineage>
</organism>
<dbReference type="PANTHER" id="PTHR11908">
    <property type="entry name" value="XANTHINE DEHYDROGENASE"/>
    <property type="match status" value="1"/>
</dbReference>
<accession>A0ABS1CQU4</accession>
<sequence>MARSGIGGTPRRREDARFLTGQGRYLDDLAVPGVTEAVLLRSPHAHAVIERIDTAAARAAPGVLAVLTAAEARADGLRPMHPTAAANAQTGEAFAFLPQPLLAEGRVRHVGEPVALVVAETRAQALDAAELIAVDYAALPAVTTAAAARAPDAPQIAAGVPRNTCMDWRWGDHAAADAAFARAAHRIRIALHNHRIASNPLEPRGVLGAWDDAVGRYVVHLSSQNVHGNRDQAARALGVPPDAMRFVAPDVGGGFGAKNFLYAEYALIPWAARRLGRPVRWIATRTELFLSDHQARDHAAVAELALDAEGRFLALRVESDANLGAYLIGGTGGVHTSQYVHLQGTAYAIPVVALTTRMVLTNTVPLGVTRCPGFAEAMNLLERLIDQAARDCGFDRADLRRRNLVAATPMTNALGFTVDSGDFRACLDRALEAADLPGFPERRAGSAARGRLRGLGFALHLKGTAGSPEENAEIRFEADGGIALLVGTQTIGQGHETTFPQILAERLGVPEALIRLHHGDTDLVPIGGGHGSSRATYMGGTAIWRAADGVIARGRAVAAAHLAVPEAAARFEDGIFAAPGTNRTLGLMEAAALAREAGAPLDSYHRWTREHLTYPNGVHVVEVEVDPETGTTALVRHLAVEDYGVLVNPMVATGQAHGAIAQGAGQALLEHAAYDPESGQPLAASFLDYPLPRAADLPDFAVGFSPTRCTTNPLGVKGAGEAAMGGIVPAIGNAIQDALAPLGVTTFDGPATPGRVWQAIRAARTAR</sequence>
<dbReference type="Pfam" id="PF20256">
    <property type="entry name" value="MoCoBD_2"/>
    <property type="match status" value="1"/>
</dbReference>
<dbReference type="Proteomes" id="UP000697995">
    <property type="component" value="Unassembled WGS sequence"/>
</dbReference>
<dbReference type="RefSeq" id="WP_133220787.1">
    <property type="nucleotide sequence ID" value="NZ_NRSG01000003.1"/>
</dbReference>
<evidence type="ECO:0000256" key="1">
    <source>
        <dbReference type="ARBA" id="ARBA00022505"/>
    </source>
</evidence>
<dbReference type="InterPro" id="IPR037165">
    <property type="entry name" value="AldOxase/xan_DH_Mopterin-bd_sf"/>
</dbReference>
<keyword evidence="1" id="KW-0500">Molybdenum</keyword>
<dbReference type="InterPro" id="IPR016208">
    <property type="entry name" value="Ald_Oxase/xanthine_DH-like"/>
</dbReference>
<feature type="domain" description="Aldehyde oxidase/xanthine dehydrogenase a/b hammerhead" evidence="3">
    <location>
        <begin position="20"/>
        <end position="140"/>
    </location>
</feature>
<keyword evidence="5" id="KW-1185">Reference proteome</keyword>
<evidence type="ECO:0000313" key="4">
    <source>
        <dbReference type="EMBL" id="MBK1656805.1"/>
    </source>
</evidence>
<dbReference type="InterPro" id="IPR046867">
    <property type="entry name" value="AldOxase/xan_DH_MoCoBD2"/>
</dbReference>
<dbReference type="InterPro" id="IPR008274">
    <property type="entry name" value="AldOxase/xan_DH_MoCoBD1"/>
</dbReference>
<dbReference type="SMART" id="SM01008">
    <property type="entry name" value="Ald_Xan_dh_C"/>
    <property type="match status" value="1"/>
</dbReference>
<comment type="caution">
    <text evidence="4">The sequence shown here is derived from an EMBL/GenBank/DDBJ whole genome shotgun (WGS) entry which is preliminary data.</text>
</comment>
<name>A0ABS1CQU4_9PROT</name>
<dbReference type="Gene3D" id="3.30.365.10">
    <property type="entry name" value="Aldehyde oxidase/xanthine dehydrogenase, molybdopterin binding domain"/>
    <property type="match status" value="4"/>
</dbReference>
<dbReference type="PANTHER" id="PTHR11908:SF132">
    <property type="entry name" value="ALDEHYDE OXIDASE 1-RELATED"/>
    <property type="match status" value="1"/>
</dbReference>
<dbReference type="InterPro" id="IPR036856">
    <property type="entry name" value="Ald_Oxase/Xan_DH_a/b_sf"/>
</dbReference>
<evidence type="ECO:0000313" key="5">
    <source>
        <dbReference type="Proteomes" id="UP000697995"/>
    </source>
</evidence>
<dbReference type="SUPFAM" id="SSF54665">
    <property type="entry name" value="CO dehydrogenase molybdoprotein N-domain-like"/>
    <property type="match status" value="1"/>
</dbReference>
<dbReference type="Pfam" id="PF01315">
    <property type="entry name" value="Ald_Xan_dh_C"/>
    <property type="match status" value="1"/>
</dbReference>
<dbReference type="Pfam" id="PF02738">
    <property type="entry name" value="MoCoBD_1"/>
    <property type="match status" value="1"/>
</dbReference>
<evidence type="ECO:0000256" key="2">
    <source>
        <dbReference type="ARBA" id="ARBA00023002"/>
    </source>
</evidence>
<dbReference type="InterPro" id="IPR000674">
    <property type="entry name" value="Ald_Oxase/Xan_DH_a/b"/>
</dbReference>
<dbReference type="Gene3D" id="3.90.1170.50">
    <property type="entry name" value="Aldehyde oxidase/xanthine dehydrogenase, a/b hammerhead"/>
    <property type="match status" value="1"/>
</dbReference>
<gene>
    <name evidence="4" type="ORF">CKO45_01010</name>
</gene>